<dbReference type="Pfam" id="PF13274">
    <property type="entry name" value="SocA_Panacea"/>
    <property type="match status" value="1"/>
</dbReference>
<sequence>MININQLCDYIITKISASGETMSNLKLQKLAYYADAWYLAFFDEKLVDEGFQAWIHGPVSRAIYNRFSSTKSLYSDITIADCTPGFDLSSIPAAAAAHIDGVLEVYGAFSGAQLEDMTHKEEPWIKAREGYRPSARCEVVIDRNITRDFYRSRLN</sequence>
<dbReference type="RefSeq" id="WP_039029590.1">
    <property type="nucleotide sequence ID" value="NZ_FJXR01000003.1"/>
</dbReference>
<gene>
    <name evidence="1" type="ORF">SAMEA2273318_00559</name>
</gene>
<reference evidence="1 2" key="1">
    <citation type="submission" date="2016-03" db="EMBL/GenBank/DDBJ databases">
        <authorList>
            <consortium name="Pathogen Informatics"/>
        </authorList>
    </citation>
    <scope>NUCLEOTIDE SEQUENCE [LARGE SCALE GENOMIC DNA]</scope>
    <source>
        <strain evidence="2">e1252</strain>
    </source>
</reference>
<name>A0A144CQ84_ENTCL</name>
<dbReference type="Proteomes" id="UP000076008">
    <property type="component" value="Unassembled WGS sequence"/>
</dbReference>
<protein>
    <submittedName>
        <fullName evidence="1">Phage protein</fullName>
    </submittedName>
</protein>
<evidence type="ECO:0000313" key="1">
    <source>
        <dbReference type="EMBL" id="CZU48181.1"/>
    </source>
</evidence>
<evidence type="ECO:0000313" key="2">
    <source>
        <dbReference type="Proteomes" id="UP000076008"/>
    </source>
</evidence>
<accession>A0A144CQ84</accession>
<dbReference type="InterPro" id="IPR025272">
    <property type="entry name" value="SocA_Panacea"/>
</dbReference>
<organism evidence="1 2">
    <name type="scientific">Enterobacter cloacae</name>
    <dbReference type="NCBI Taxonomy" id="550"/>
    <lineage>
        <taxon>Bacteria</taxon>
        <taxon>Pseudomonadati</taxon>
        <taxon>Pseudomonadota</taxon>
        <taxon>Gammaproteobacteria</taxon>
        <taxon>Enterobacterales</taxon>
        <taxon>Enterobacteriaceae</taxon>
        <taxon>Enterobacter</taxon>
        <taxon>Enterobacter cloacae complex</taxon>
    </lineage>
</organism>
<dbReference type="AlphaFoldDB" id="A0A144CQ84"/>
<proteinExistence type="predicted"/>
<dbReference type="EMBL" id="FJXR01000003">
    <property type="protein sequence ID" value="CZU48181.1"/>
    <property type="molecule type" value="Genomic_DNA"/>
</dbReference>